<dbReference type="AlphaFoldDB" id="A0A420EPF9"/>
<comment type="caution">
    <text evidence="2">The sequence shown here is derived from an EMBL/GenBank/DDBJ whole genome shotgun (WGS) entry which is preliminary data.</text>
</comment>
<protein>
    <submittedName>
        <fullName evidence="2">Uncharacterized protein</fullName>
    </submittedName>
</protein>
<keyword evidence="1" id="KW-0732">Signal</keyword>
<sequence length="131" mass="14666">MKKLILALAGASMALSSTVAYAETQKEKGEARLAKMLEGREAGEPRNCISTPIQDRLQIINQTAVVYDAGKTIYVARPDRPEDLDDRDIFVFKRFGSQLCRQDVIRTVDRSSGFPTGFVFLSDFVPYTKKD</sequence>
<evidence type="ECO:0000256" key="1">
    <source>
        <dbReference type="SAM" id="SignalP"/>
    </source>
</evidence>
<feature type="signal peptide" evidence="1">
    <location>
        <begin position="1"/>
        <end position="22"/>
    </location>
</feature>
<name>A0A420EPF9_9SPHN</name>
<dbReference type="EMBL" id="RAPF01000002">
    <property type="protein sequence ID" value="RKF22565.1"/>
    <property type="molecule type" value="Genomic_DNA"/>
</dbReference>
<dbReference type="RefSeq" id="WP_120323761.1">
    <property type="nucleotide sequence ID" value="NZ_RAPF01000002.1"/>
</dbReference>
<evidence type="ECO:0000313" key="3">
    <source>
        <dbReference type="Proteomes" id="UP000284395"/>
    </source>
</evidence>
<proteinExistence type="predicted"/>
<gene>
    <name evidence="2" type="ORF">D6851_04930</name>
</gene>
<feature type="chain" id="PRO_5019117004" evidence="1">
    <location>
        <begin position="23"/>
        <end position="131"/>
    </location>
</feature>
<reference evidence="2 3" key="1">
    <citation type="submission" date="2018-09" db="EMBL/GenBank/DDBJ databases">
        <title>Altererythrobacter spongiae sp. nov., isolated from a marine sponge.</title>
        <authorList>
            <person name="Zhuang L."/>
            <person name="Luo L."/>
        </authorList>
    </citation>
    <scope>NUCLEOTIDE SEQUENCE [LARGE SCALE GENOMIC DNA]</scope>
    <source>
        <strain evidence="2 3">HN-Y73</strain>
    </source>
</reference>
<dbReference type="Proteomes" id="UP000284395">
    <property type="component" value="Unassembled WGS sequence"/>
</dbReference>
<organism evidence="2 3">
    <name type="scientific">Altericroceibacterium spongiae</name>
    <dbReference type="NCBI Taxonomy" id="2320269"/>
    <lineage>
        <taxon>Bacteria</taxon>
        <taxon>Pseudomonadati</taxon>
        <taxon>Pseudomonadota</taxon>
        <taxon>Alphaproteobacteria</taxon>
        <taxon>Sphingomonadales</taxon>
        <taxon>Erythrobacteraceae</taxon>
        <taxon>Altericroceibacterium</taxon>
    </lineage>
</organism>
<evidence type="ECO:0000313" key="2">
    <source>
        <dbReference type="EMBL" id="RKF22565.1"/>
    </source>
</evidence>
<dbReference type="OrthoDB" id="5956991at2"/>
<keyword evidence="3" id="KW-1185">Reference proteome</keyword>
<accession>A0A420EPF9</accession>